<keyword evidence="3" id="KW-0067">ATP-binding</keyword>
<dbReference type="InterPro" id="IPR019591">
    <property type="entry name" value="Mrp/NBP35_ATP-bd"/>
</dbReference>
<dbReference type="GO" id="GO:0051536">
    <property type="term" value="F:iron-sulfur cluster binding"/>
    <property type="evidence" value="ECO:0007669"/>
    <property type="project" value="UniProtKB-KW"/>
</dbReference>
<reference evidence="8 9" key="1">
    <citation type="submission" date="2019-05" db="EMBL/GenBank/DDBJ databases">
        <title>Mikania micrantha, genome provides insights into the molecular mechanism of rapid growth.</title>
        <authorList>
            <person name="Liu B."/>
        </authorList>
    </citation>
    <scope>NUCLEOTIDE SEQUENCE [LARGE SCALE GENOMIC DNA]</scope>
    <source>
        <strain evidence="8">NLD-2019</strain>
        <tissue evidence="8">Leaf</tissue>
    </source>
</reference>
<dbReference type="SUPFAM" id="SSF56672">
    <property type="entry name" value="DNA/RNA polymerases"/>
    <property type="match status" value="1"/>
</dbReference>
<accession>A0A5N6NAP6</accession>
<dbReference type="GO" id="GO:0005524">
    <property type="term" value="F:ATP binding"/>
    <property type="evidence" value="ECO:0007669"/>
    <property type="project" value="UniProtKB-KW"/>
</dbReference>
<sequence length="552" mass="59963">MVIKGYAQLHGIYYQETFAPVARFETIRVVMVVAAQRGWPLYQLDVKTTFLNGELTEGIYVQQPEGFEVQGKEEMVYRLKKALYGLKQAPRAWYSRIDGYFTQQGYVRSYSEPTFSSDQLLKEFKEGMERKFEMSDMGQLKYFLGLEVSSAKTNPTGEMENGNHKEVPDNANEHCPGTQSEDAGKSDACAGCPNQEACASAPKGPDPDLVAIAERMATVRHKILILSGKGGVGKSTFSAQLSYALADMDFQVGLLDIDICGPSIPKMLGLEGQEIHQSNLGWSPVYVDSIGVMSIGFMLPDPDDAVIWRGPRKNEVLGLVACSEVFDSSGGGAAQMCVEMGVPFLGRVPLDPKLCKAAEEGKSCFGRDECGISASALSAIIIKLTQRAIFSFLASDSQDRITPISGVANAGDPNILVDYLAPNNTIDVNYFTFTGMRQLVGGEYPATFRALKVSMNEFPTLDGQSVSYAVLEFPARSVNPVHIHPRASELMFLVSGSLQEPALAISAFGSANAGMQSIPASVFNTSIFQGILDASFRATRATIKKIEDGLKE</sequence>
<evidence type="ECO:0000256" key="1">
    <source>
        <dbReference type="ARBA" id="ARBA00022723"/>
    </source>
</evidence>
<protein>
    <recommendedName>
        <fullName evidence="7">Cupin type-1 domain-containing protein</fullName>
    </recommendedName>
</protein>
<evidence type="ECO:0000256" key="6">
    <source>
        <dbReference type="SAM" id="MobiDB-lite"/>
    </source>
</evidence>
<dbReference type="EMBL" id="SZYD01000012">
    <property type="protein sequence ID" value="KAD4584018.1"/>
    <property type="molecule type" value="Genomic_DNA"/>
</dbReference>
<keyword evidence="9" id="KW-1185">Reference proteome</keyword>
<evidence type="ECO:0000313" key="8">
    <source>
        <dbReference type="EMBL" id="KAD4584018.1"/>
    </source>
</evidence>
<keyword evidence="4" id="KW-0408">Iron</keyword>
<dbReference type="InterPro" id="IPR011051">
    <property type="entry name" value="RmlC_Cupin_sf"/>
</dbReference>
<dbReference type="InterPro" id="IPR043502">
    <property type="entry name" value="DNA/RNA_pol_sf"/>
</dbReference>
<gene>
    <name evidence="8" type="ORF">E3N88_21619</name>
</gene>
<dbReference type="GO" id="GO:0046872">
    <property type="term" value="F:metal ion binding"/>
    <property type="evidence" value="ECO:0007669"/>
    <property type="project" value="UniProtKB-KW"/>
</dbReference>
<evidence type="ECO:0000256" key="5">
    <source>
        <dbReference type="ARBA" id="ARBA00023014"/>
    </source>
</evidence>
<dbReference type="SUPFAM" id="SSF52540">
    <property type="entry name" value="P-loop containing nucleoside triphosphate hydrolases"/>
    <property type="match status" value="1"/>
</dbReference>
<evidence type="ECO:0000256" key="2">
    <source>
        <dbReference type="ARBA" id="ARBA00022741"/>
    </source>
</evidence>
<feature type="domain" description="Cupin type-1" evidence="7">
    <location>
        <begin position="431"/>
        <end position="544"/>
    </location>
</feature>
<dbReference type="SUPFAM" id="SSF51182">
    <property type="entry name" value="RmlC-like cupins"/>
    <property type="match status" value="1"/>
</dbReference>
<organism evidence="8 9">
    <name type="scientific">Mikania micrantha</name>
    <name type="common">bitter vine</name>
    <dbReference type="NCBI Taxonomy" id="192012"/>
    <lineage>
        <taxon>Eukaryota</taxon>
        <taxon>Viridiplantae</taxon>
        <taxon>Streptophyta</taxon>
        <taxon>Embryophyta</taxon>
        <taxon>Tracheophyta</taxon>
        <taxon>Spermatophyta</taxon>
        <taxon>Magnoliopsida</taxon>
        <taxon>eudicotyledons</taxon>
        <taxon>Gunneridae</taxon>
        <taxon>Pentapetalae</taxon>
        <taxon>asterids</taxon>
        <taxon>campanulids</taxon>
        <taxon>Asterales</taxon>
        <taxon>Asteraceae</taxon>
        <taxon>Asteroideae</taxon>
        <taxon>Heliantheae alliance</taxon>
        <taxon>Eupatorieae</taxon>
        <taxon>Mikania</taxon>
    </lineage>
</organism>
<dbReference type="AlphaFoldDB" id="A0A5N6NAP6"/>
<dbReference type="Gene3D" id="2.60.120.10">
    <property type="entry name" value="Jelly Rolls"/>
    <property type="match status" value="2"/>
</dbReference>
<dbReference type="InterPro" id="IPR033756">
    <property type="entry name" value="YlxH/NBP35"/>
</dbReference>
<dbReference type="InterPro" id="IPR014710">
    <property type="entry name" value="RmlC-like_jellyroll"/>
</dbReference>
<keyword evidence="2" id="KW-0547">Nucleotide-binding</keyword>
<dbReference type="SMART" id="SM00835">
    <property type="entry name" value="Cupin_1"/>
    <property type="match status" value="1"/>
</dbReference>
<keyword evidence="1" id="KW-0479">Metal-binding</keyword>
<dbReference type="Pfam" id="PF07727">
    <property type="entry name" value="RVT_2"/>
    <property type="match status" value="1"/>
</dbReference>
<dbReference type="CDD" id="cd02037">
    <property type="entry name" value="Mrp_NBP35"/>
    <property type="match status" value="1"/>
</dbReference>
<dbReference type="OrthoDB" id="411615at2759"/>
<feature type="compositionally biased region" description="Basic and acidic residues" evidence="6">
    <location>
        <begin position="161"/>
        <end position="172"/>
    </location>
</feature>
<comment type="caution">
    <text evidence="8">The sequence shown here is derived from an EMBL/GenBank/DDBJ whole genome shotgun (WGS) entry which is preliminary data.</text>
</comment>
<keyword evidence="5" id="KW-0411">Iron-sulfur</keyword>
<dbReference type="InterPro" id="IPR006045">
    <property type="entry name" value="Cupin_1"/>
</dbReference>
<dbReference type="GO" id="GO:0016226">
    <property type="term" value="P:iron-sulfur cluster assembly"/>
    <property type="evidence" value="ECO:0007669"/>
    <property type="project" value="InterPro"/>
</dbReference>
<dbReference type="PANTHER" id="PTHR23264">
    <property type="entry name" value="NUCLEOTIDE-BINDING PROTEIN NBP35 YEAST -RELATED"/>
    <property type="match status" value="1"/>
</dbReference>
<evidence type="ECO:0000256" key="4">
    <source>
        <dbReference type="ARBA" id="ARBA00023004"/>
    </source>
</evidence>
<dbReference type="Gene3D" id="3.40.50.300">
    <property type="entry name" value="P-loop containing nucleotide triphosphate hydrolases"/>
    <property type="match status" value="2"/>
</dbReference>
<proteinExistence type="predicted"/>
<dbReference type="GO" id="GO:0140663">
    <property type="term" value="F:ATP-dependent FeS chaperone activity"/>
    <property type="evidence" value="ECO:0007669"/>
    <property type="project" value="InterPro"/>
</dbReference>
<evidence type="ECO:0000256" key="3">
    <source>
        <dbReference type="ARBA" id="ARBA00022840"/>
    </source>
</evidence>
<dbReference type="GO" id="GO:0005829">
    <property type="term" value="C:cytosol"/>
    <property type="evidence" value="ECO:0007669"/>
    <property type="project" value="TreeGrafter"/>
</dbReference>
<dbReference type="PANTHER" id="PTHR23264:SF19">
    <property type="entry name" value="CYTOSOLIC FE-S CLUSTER ASSEMBLY FACTOR NUBP2"/>
    <property type="match status" value="1"/>
</dbReference>
<dbReference type="Proteomes" id="UP000326396">
    <property type="component" value="Linkage Group LG2"/>
</dbReference>
<dbReference type="InterPro" id="IPR013103">
    <property type="entry name" value="RVT_2"/>
</dbReference>
<dbReference type="Pfam" id="PF10609">
    <property type="entry name" value="ParA"/>
    <property type="match status" value="1"/>
</dbReference>
<dbReference type="InterPro" id="IPR027417">
    <property type="entry name" value="P-loop_NTPase"/>
</dbReference>
<evidence type="ECO:0000313" key="9">
    <source>
        <dbReference type="Proteomes" id="UP000326396"/>
    </source>
</evidence>
<name>A0A5N6NAP6_9ASTR</name>
<feature type="region of interest" description="Disordered" evidence="6">
    <location>
        <begin position="153"/>
        <end position="186"/>
    </location>
</feature>
<evidence type="ECO:0000259" key="7">
    <source>
        <dbReference type="SMART" id="SM00835"/>
    </source>
</evidence>